<dbReference type="Proteomes" id="UP000297834">
    <property type="component" value="Unassembled WGS sequence"/>
</dbReference>
<dbReference type="InterPro" id="IPR007168">
    <property type="entry name" value="Phageshock_PspC_N"/>
</dbReference>
<evidence type="ECO:0000256" key="2">
    <source>
        <dbReference type="ARBA" id="ARBA00022475"/>
    </source>
</evidence>
<dbReference type="Pfam" id="PF04024">
    <property type="entry name" value="PspC"/>
    <property type="match status" value="1"/>
</dbReference>
<dbReference type="GO" id="GO:0005886">
    <property type="term" value="C:plasma membrane"/>
    <property type="evidence" value="ECO:0007669"/>
    <property type="project" value="UniProtKB-SubCell"/>
</dbReference>
<evidence type="ECO:0000256" key="5">
    <source>
        <dbReference type="ARBA" id="ARBA00023136"/>
    </source>
</evidence>
<keyword evidence="9" id="KW-1185">Reference proteome</keyword>
<dbReference type="RefSeq" id="WP_026471504.1">
    <property type="nucleotide sequence ID" value="NZ_SNTY01000047.1"/>
</dbReference>
<sequence length="79" mass="9054">MNKIGLYRSRRRNMIAGVMGGIAERYGWNTNLLRVIFVIVSIFSAAFPGIIVYLVLWLLMPKQPRQITPAQPHDLRTVN</sequence>
<evidence type="ECO:0000256" key="6">
    <source>
        <dbReference type="SAM" id="Phobius"/>
    </source>
</evidence>
<dbReference type="PANTHER" id="PTHR33885:SF3">
    <property type="entry name" value="PHAGE SHOCK PROTEIN C"/>
    <property type="match status" value="1"/>
</dbReference>
<dbReference type="EMBL" id="SNTY01000047">
    <property type="protein sequence ID" value="TEU24992.1"/>
    <property type="molecule type" value="Genomic_DNA"/>
</dbReference>
<dbReference type="AlphaFoldDB" id="A0A4Y7XA82"/>
<evidence type="ECO:0000313" key="9">
    <source>
        <dbReference type="Proteomes" id="UP000297834"/>
    </source>
</evidence>
<dbReference type="InterPro" id="IPR052027">
    <property type="entry name" value="PspC"/>
</dbReference>
<organism evidence="8 9">
    <name type="scientific">Alkanindiges illinoisensis</name>
    <dbReference type="NCBI Taxonomy" id="197183"/>
    <lineage>
        <taxon>Bacteria</taxon>
        <taxon>Pseudomonadati</taxon>
        <taxon>Pseudomonadota</taxon>
        <taxon>Gammaproteobacteria</taxon>
        <taxon>Moraxellales</taxon>
        <taxon>Moraxellaceae</taxon>
        <taxon>Alkanindiges</taxon>
    </lineage>
</organism>
<gene>
    <name evidence="8" type="ORF">E2B99_10560</name>
</gene>
<protein>
    <submittedName>
        <fullName evidence="8">PspC domain-containing protein</fullName>
    </submittedName>
</protein>
<evidence type="ECO:0000256" key="4">
    <source>
        <dbReference type="ARBA" id="ARBA00022989"/>
    </source>
</evidence>
<dbReference type="STRING" id="1120977.GCA_000619845_01953"/>
<evidence type="ECO:0000256" key="1">
    <source>
        <dbReference type="ARBA" id="ARBA00004162"/>
    </source>
</evidence>
<feature type="transmembrane region" description="Helical" evidence="6">
    <location>
        <begin position="35"/>
        <end position="59"/>
    </location>
</feature>
<proteinExistence type="predicted"/>
<keyword evidence="4 6" id="KW-1133">Transmembrane helix</keyword>
<comment type="caution">
    <text evidence="8">The sequence shown here is derived from an EMBL/GenBank/DDBJ whole genome shotgun (WGS) entry which is preliminary data.</text>
</comment>
<comment type="subcellular location">
    <subcellularLocation>
        <location evidence="1">Cell membrane</location>
        <topology evidence="1">Single-pass membrane protein</topology>
    </subcellularLocation>
</comment>
<feature type="domain" description="Phage shock protein PspC N-terminal" evidence="7">
    <location>
        <begin position="6"/>
        <end position="62"/>
    </location>
</feature>
<accession>A0A4Y7XA82</accession>
<evidence type="ECO:0000256" key="3">
    <source>
        <dbReference type="ARBA" id="ARBA00022692"/>
    </source>
</evidence>
<keyword evidence="2" id="KW-1003">Cell membrane</keyword>
<dbReference type="PANTHER" id="PTHR33885">
    <property type="entry name" value="PHAGE SHOCK PROTEIN C"/>
    <property type="match status" value="1"/>
</dbReference>
<keyword evidence="3 6" id="KW-0812">Transmembrane</keyword>
<reference evidence="8 9" key="1">
    <citation type="submission" date="2019-03" db="EMBL/GenBank/DDBJ databases">
        <title>Alkanindiges illinoisensis: a potential pathogenic isolated from ascites of a gastric cancer patient with abdominal metastasis.</title>
        <authorList>
            <person name="Hu X."/>
            <person name="Yang B."/>
            <person name="Yan X."/>
            <person name="Lin L."/>
            <person name="Zhao H."/>
            <person name="Zhou F."/>
            <person name="Su B."/>
            <person name="Chen J."/>
            <person name="Rui Y."/>
            <person name="Wang Q."/>
            <person name="Zheng L."/>
        </authorList>
    </citation>
    <scope>NUCLEOTIDE SEQUENCE [LARGE SCALE GENOMIC DNA]</scope>
    <source>
        <strain evidence="8 9">NFYY 23406</strain>
    </source>
</reference>
<name>A0A4Y7XA82_9GAMM</name>
<keyword evidence="5 6" id="KW-0472">Membrane</keyword>
<dbReference type="OrthoDB" id="7359894at2"/>
<evidence type="ECO:0000313" key="8">
    <source>
        <dbReference type="EMBL" id="TEU24992.1"/>
    </source>
</evidence>
<evidence type="ECO:0000259" key="7">
    <source>
        <dbReference type="Pfam" id="PF04024"/>
    </source>
</evidence>